<dbReference type="Proteomes" id="UP000295517">
    <property type="component" value="Chromosome"/>
</dbReference>
<accession>A0AAX1EGE0</accession>
<proteinExistence type="predicted"/>
<name>A0AAX1EGE0_9GAMM</name>
<evidence type="ECO:0000313" key="2">
    <source>
        <dbReference type="Proteomes" id="UP000295517"/>
    </source>
</evidence>
<organism evidence="1 2">
    <name type="scientific">Legionella israelensis</name>
    <dbReference type="NCBI Taxonomy" id="454"/>
    <lineage>
        <taxon>Bacteria</taxon>
        <taxon>Pseudomonadati</taxon>
        <taxon>Pseudomonadota</taxon>
        <taxon>Gammaproteobacteria</taxon>
        <taxon>Legionellales</taxon>
        <taxon>Legionellaceae</taxon>
        <taxon>Legionella</taxon>
    </lineage>
</organism>
<dbReference type="EMBL" id="CP038254">
    <property type="protein sequence ID" value="QBR84127.1"/>
    <property type="molecule type" value="Genomic_DNA"/>
</dbReference>
<evidence type="ECO:0000313" key="1">
    <source>
        <dbReference type="EMBL" id="QBR84127.1"/>
    </source>
</evidence>
<protein>
    <submittedName>
        <fullName evidence="1">Uncharacterized protein</fullName>
    </submittedName>
</protein>
<reference evidence="1 2" key="1">
    <citation type="submission" date="2019-03" db="EMBL/GenBank/DDBJ databases">
        <title>Diverse conjugative elements silence natural transformation in Legionella species.</title>
        <authorList>
            <person name="Durieux I."/>
            <person name="Ginevra C."/>
            <person name="Attaiech L."/>
            <person name="Picq K."/>
            <person name="Juan P.A."/>
            <person name="Jarraud S."/>
            <person name="Charpentier X."/>
        </authorList>
    </citation>
    <scope>NUCLEOTIDE SEQUENCE [LARGE SCALE GENOMIC DNA]</scope>
    <source>
        <strain evidence="1 2">HL-0427-4011</strain>
    </source>
</reference>
<sequence>MSIYDKLFGPEQVDGYLYIPFAGSEITSEYIREVKIFKENNNELKGKNFKILRYGECDLSSLPRNSKLYVLGHGNNVNPNRMWCSTIADPTVSYSAIKHLPFDDWGYAVSAGKKFISIDTVAHRMEEDGLSESNNLSVKLWFCDPYYKAYAIAKRFIEHFKDSGVNLRVDYYLNRLLYTLTIKDGQIHKWARNAEYGNVNRASSVRKSLYCKSDNPGIIVEDSEEYDHRDSELKFNR</sequence>
<dbReference type="RefSeq" id="WP_135060385.1">
    <property type="nucleotide sequence ID" value="NZ_CP038254.1"/>
</dbReference>
<dbReference type="AlphaFoldDB" id="A0AAX1EGE0"/>
<gene>
    <name evidence="1" type="ORF">E3983_07005</name>
</gene>